<keyword evidence="14" id="KW-1185">Reference proteome</keyword>
<evidence type="ECO:0000256" key="7">
    <source>
        <dbReference type="ARBA" id="ARBA00022777"/>
    </source>
</evidence>
<evidence type="ECO:0000256" key="8">
    <source>
        <dbReference type="ARBA" id="ARBA00022989"/>
    </source>
</evidence>
<reference evidence="13 14" key="1">
    <citation type="submission" date="2019-03" db="EMBL/GenBank/DDBJ databases">
        <title>Genomic Encyclopedia of Type Strains, Phase III (KMG-III): the genomes of soil and plant-associated and newly described type strains.</title>
        <authorList>
            <person name="Whitman W."/>
        </authorList>
    </citation>
    <scope>NUCLEOTIDE SEQUENCE [LARGE SCALE GENOMIC DNA]</scope>
    <source>
        <strain evidence="13 14">VKM Ac-2573</strain>
    </source>
</reference>
<dbReference type="InterPro" id="IPR036097">
    <property type="entry name" value="HisK_dim/P_sf"/>
</dbReference>
<dbReference type="InterPro" id="IPR036890">
    <property type="entry name" value="HATPase_C_sf"/>
</dbReference>
<sequence>MSAISFRARNLAPVRAGRNTDGRTGPRWHRLTDGLLAVFVLAMLALMNMMIEREVIPYHLLFLGLTLVYGFRVWPLRQTLLVTFLVTASTGWILVAHQLQDGSSRAEWAEIPLMPMLFLAMVWHARRRKSAQDQLELMSEERLAVFERERDFFRDASHAMRTPVTIAIGHLELLEPVVDTPESAEDYAIVLRQMDRLSALSTRLLALAKLDSGRALRYVGLDLGEFLDDVARNWRESADRDWVLERLPGVQLVGADRAWLELALDALIENAVHFTGPGDRIRLACDRSGPSYVLSVADAGPGIRPVDLPHVFERFWHRRPPAAAPMGSGLGLAMAQATAQAHGGRIVAGQAPEGGALFQLFLPAANEADGAGG</sequence>
<accession>A0A4R8CF76</accession>
<dbReference type="SUPFAM" id="SSF55874">
    <property type="entry name" value="ATPase domain of HSP90 chaperone/DNA topoisomerase II/histidine kinase"/>
    <property type="match status" value="1"/>
</dbReference>
<dbReference type="SMART" id="SM00387">
    <property type="entry name" value="HATPase_c"/>
    <property type="match status" value="1"/>
</dbReference>
<evidence type="ECO:0000313" key="13">
    <source>
        <dbReference type="EMBL" id="TDW74918.1"/>
    </source>
</evidence>
<keyword evidence="9" id="KW-0902">Two-component regulatory system</keyword>
<dbReference type="InterPro" id="IPR003661">
    <property type="entry name" value="HisK_dim/P_dom"/>
</dbReference>
<gene>
    <name evidence="13" type="ORF">EV653_0020</name>
</gene>
<evidence type="ECO:0000256" key="5">
    <source>
        <dbReference type="ARBA" id="ARBA00022679"/>
    </source>
</evidence>
<dbReference type="RefSeq" id="WP_134096723.1">
    <property type="nucleotide sequence ID" value="NZ_SODP01000001.1"/>
</dbReference>
<keyword evidence="10 11" id="KW-0472">Membrane</keyword>
<comment type="caution">
    <text evidence="13">The sequence shown here is derived from an EMBL/GenBank/DDBJ whole genome shotgun (WGS) entry which is preliminary data.</text>
</comment>
<evidence type="ECO:0000313" key="14">
    <source>
        <dbReference type="Proteomes" id="UP000295146"/>
    </source>
</evidence>
<evidence type="ECO:0000256" key="4">
    <source>
        <dbReference type="ARBA" id="ARBA00022553"/>
    </source>
</evidence>
<dbReference type="EC" id="2.7.13.3" evidence="3"/>
<name>A0A4R8CF76_9ACTN</name>
<dbReference type="Gene3D" id="3.30.565.10">
    <property type="entry name" value="Histidine kinase-like ATPase, C-terminal domain"/>
    <property type="match status" value="1"/>
</dbReference>
<evidence type="ECO:0000256" key="1">
    <source>
        <dbReference type="ARBA" id="ARBA00000085"/>
    </source>
</evidence>
<evidence type="ECO:0000256" key="9">
    <source>
        <dbReference type="ARBA" id="ARBA00023012"/>
    </source>
</evidence>
<dbReference type="InterPro" id="IPR003594">
    <property type="entry name" value="HATPase_dom"/>
</dbReference>
<dbReference type="InterPro" id="IPR050428">
    <property type="entry name" value="TCS_sensor_his_kinase"/>
</dbReference>
<keyword evidence="7" id="KW-0418">Kinase</keyword>
<dbReference type="CDD" id="cd00075">
    <property type="entry name" value="HATPase"/>
    <property type="match status" value="1"/>
</dbReference>
<dbReference type="AlphaFoldDB" id="A0A4R8CF76"/>
<dbReference type="Pfam" id="PF02518">
    <property type="entry name" value="HATPase_c"/>
    <property type="match status" value="1"/>
</dbReference>
<dbReference type="PROSITE" id="PS50109">
    <property type="entry name" value="HIS_KIN"/>
    <property type="match status" value="1"/>
</dbReference>
<dbReference type="Gene3D" id="1.10.287.130">
    <property type="match status" value="1"/>
</dbReference>
<evidence type="ECO:0000256" key="2">
    <source>
        <dbReference type="ARBA" id="ARBA00004236"/>
    </source>
</evidence>
<feature type="domain" description="Histidine kinase" evidence="12">
    <location>
        <begin position="155"/>
        <end position="366"/>
    </location>
</feature>
<dbReference type="PANTHER" id="PTHR45436:SF5">
    <property type="entry name" value="SENSOR HISTIDINE KINASE TRCS"/>
    <property type="match status" value="1"/>
</dbReference>
<dbReference type="PRINTS" id="PR00344">
    <property type="entry name" value="BCTRLSENSOR"/>
</dbReference>
<comment type="subcellular location">
    <subcellularLocation>
        <location evidence="2">Cell membrane</location>
    </subcellularLocation>
</comment>
<keyword evidence="4" id="KW-0597">Phosphoprotein</keyword>
<feature type="transmembrane region" description="Helical" evidence="11">
    <location>
        <begin position="81"/>
        <end position="100"/>
    </location>
</feature>
<keyword evidence="6 11" id="KW-0812">Transmembrane</keyword>
<keyword evidence="8 11" id="KW-1133">Transmembrane helix</keyword>
<evidence type="ECO:0000256" key="11">
    <source>
        <dbReference type="SAM" id="Phobius"/>
    </source>
</evidence>
<feature type="transmembrane region" description="Helical" evidence="11">
    <location>
        <begin position="106"/>
        <end position="125"/>
    </location>
</feature>
<keyword evidence="5" id="KW-0808">Transferase</keyword>
<feature type="transmembrane region" description="Helical" evidence="11">
    <location>
        <begin position="56"/>
        <end position="74"/>
    </location>
</feature>
<evidence type="ECO:0000256" key="10">
    <source>
        <dbReference type="ARBA" id="ARBA00023136"/>
    </source>
</evidence>
<evidence type="ECO:0000256" key="3">
    <source>
        <dbReference type="ARBA" id="ARBA00012438"/>
    </source>
</evidence>
<protein>
    <recommendedName>
        <fullName evidence="3">histidine kinase</fullName>
        <ecNumber evidence="3">2.7.13.3</ecNumber>
    </recommendedName>
</protein>
<dbReference type="GO" id="GO:0000155">
    <property type="term" value="F:phosphorelay sensor kinase activity"/>
    <property type="evidence" value="ECO:0007669"/>
    <property type="project" value="InterPro"/>
</dbReference>
<evidence type="ECO:0000259" key="12">
    <source>
        <dbReference type="PROSITE" id="PS50109"/>
    </source>
</evidence>
<proteinExistence type="predicted"/>
<dbReference type="CDD" id="cd00082">
    <property type="entry name" value="HisKA"/>
    <property type="match status" value="1"/>
</dbReference>
<dbReference type="EMBL" id="SODP01000001">
    <property type="protein sequence ID" value="TDW74918.1"/>
    <property type="molecule type" value="Genomic_DNA"/>
</dbReference>
<evidence type="ECO:0000256" key="6">
    <source>
        <dbReference type="ARBA" id="ARBA00022692"/>
    </source>
</evidence>
<dbReference type="Pfam" id="PF00512">
    <property type="entry name" value="HisKA"/>
    <property type="match status" value="1"/>
</dbReference>
<feature type="transmembrane region" description="Helical" evidence="11">
    <location>
        <begin position="31"/>
        <end position="50"/>
    </location>
</feature>
<comment type="catalytic activity">
    <reaction evidence="1">
        <text>ATP + protein L-histidine = ADP + protein N-phospho-L-histidine.</text>
        <dbReference type="EC" id="2.7.13.3"/>
    </reaction>
</comment>
<dbReference type="Proteomes" id="UP000295146">
    <property type="component" value="Unassembled WGS sequence"/>
</dbReference>
<dbReference type="PANTHER" id="PTHR45436">
    <property type="entry name" value="SENSOR HISTIDINE KINASE YKOH"/>
    <property type="match status" value="1"/>
</dbReference>
<dbReference type="InterPro" id="IPR005467">
    <property type="entry name" value="His_kinase_dom"/>
</dbReference>
<dbReference type="SMART" id="SM00388">
    <property type="entry name" value="HisKA"/>
    <property type="match status" value="1"/>
</dbReference>
<dbReference type="OrthoDB" id="5241402at2"/>
<dbReference type="GO" id="GO:0005886">
    <property type="term" value="C:plasma membrane"/>
    <property type="evidence" value="ECO:0007669"/>
    <property type="project" value="UniProtKB-SubCell"/>
</dbReference>
<dbReference type="InterPro" id="IPR004358">
    <property type="entry name" value="Sig_transdc_His_kin-like_C"/>
</dbReference>
<dbReference type="SUPFAM" id="SSF47384">
    <property type="entry name" value="Homodimeric domain of signal transducing histidine kinase"/>
    <property type="match status" value="1"/>
</dbReference>
<organism evidence="13 14">
    <name type="scientific">Kribbella pratensis</name>
    <dbReference type="NCBI Taxonomy" id="2512112"/>
    <lineage>
        <taxon>Bacteria</taxon>
        <taxon>Bacillati</taxon>
        <taxon>Actinomycetota</taxon>
        <taxon>Actinomycetes</taxon>
        <taxon>Propionibacteriales</taxon>
        <taxon>Kribbellaceae</taxon>
        <taxon>Kribbella</taxon>
    </lineage>
</organism>